<evidence type="ECO:0000256" key="2">
    <source>
        <dbReference type="ARBA" id="ARBA00022723"/>
    </source>
</evidence>
<reference evidence="4" key="1">
    <citation type="journal article" date="2019" name="Int. J. Syst. Evol. Microbiol.">
        <title>The Global Catalogue of Microorganisms (GCM) 10K type strain sequencing project: providing services to taxonomists for standard genome sequencing and annotation.</title>
        <authorList>
            <consortium name="The Broad Institute Genomics Platform"/>
            <consortium name="The Broad Institute Genome Sequencing Center for Infectious Disease"/>
            <person name="Wu L."/>
            <person name="Ma J."/>
        </authorList>
    </citation>
    <scope>NUCLEOTIDE SEQUENCE [LARGE SCALE GENOMIC DNA]</scope>
    <source>
        <strain evidence="4">KCTC 23707</strain>
    </source>
</reference>
<dbReference type="EMBL" id="JBHUER010000001">
    <property type="protein sequence ID" value="MFD1701492.1"/>
    <property type="molecule type" value="Genomic_DNA"/>
</dbReference>
<proteinExistence type="inferred from homology"/>
<dbReference type="SUPFAM" id="SSF109854">
    <property type="entry name" value="DinB/YfiT-like putative metalloenzymes"/>
    <property type="match status" value="1"/>
</dbReference>
<evidence type="ECO:0000313" key="4">
    <source>
        <dbReference type="Proteomes" id="UP001597308"/>
    </source>
</evidence>
<organism evidence="3 4">
    <name type="scientific">Methylopila henanensis</name>
    <dbReference type="NCBI Taxonomy" id="873516"/>
    <lineage>
        <taxon>Bacteria</taxon>
        <taxon>Pseudomonadati</taxon>
        <taxon>Pseudomonadota</taxon>
        <taxon>Alphaproteobacteria</taxon>
        <taxon>Hyphomicrobiales</taxon>
        <taxon>Methylopilaceae</taxon>
        <taxon>Methylopila</taxon>
    </lineage>
</organism>
<name>A0ABW4K073_9HYPH</name>
<accession>A0ABW4K073</accession>
<comment type="caution">
    <text evidence="3">The sequence shown here is derived from an EMBL/GenBank/DDBJ whole genome shotgun (WGS) entry which is preliminary data.</text>
</comment>
<dbReference type="PANTHER" id="PTHR37302:SF1">
    <property type="entry name" value="PROTEIN DINB"/>
    <property type="match status" value="1"/>
</dbReference>
<dbReference type="RefSeq" id="WP_378795983.1">
    <property type="nucleotide sequence ID" value="NZ_JBHUER010000001.1"/>
</dbReference>
<evidence type="ECO:0000256" key="1">
    <source>
        <dbReference type="ARBA" id="ARBA00008635"/>
    </source>
</evidence>
<gene>
    <name evidence="3" type="ORF">ACFSCV_00585</name>
</gene>
<sequence>MMKRWIMFGDYNTWANRRLYAAVAALPPTDFSRDGGAFFRSLSGTLNHILVADRIWLGRFEGEPASDLKLDQILYDDLGDLTAAREAEDARLRAFVGGLDEKDADRMIVYRRQTSPEEIRQPLEFALAHLFNHQTHHRGQAHALLTQFGGPDAGPALDLAFFQRGL</sequence>
<keyword evidence="2" id="KW-0479">Metal-binding</keyword>
<dbReference type="InterPro" id="IPR007837">
    <property type="entry name" value="DinB"/>
</dbReference>
<keyword evidence="4" id="KW-1185">Reference proteome</keyword>
<comment type="similarity">
    <text evidence="1">Belongs to the DinB family.</text>
</comment>
<evidence type="ECO:0000313" key="3">
    <source>
        <dbReference type="EMBL" id="MFD1701492.1"/>
    </source>
</evidence>
<dbReference type="Gene3D" id="1.20.120.450">
    <property type="entry name" value="dinb family like domain"/>
    <property type="match status" value="1"/>
</dbReference>
<dbReference type="PANTHER" id="PTHR37302">
    <property type="entry name" value="SLR1116 PROTEIN"/>
    <property type="match status" value="1"/>
</dbReference>
<dbReference type="InterPro" id="IPR034660">
    <property type="entry name" value="DinB/YfiT-like"/>
</dbReference>
<dbReference type="Pfam" id="PF05163">
    <property type="entry name" value="DinB"/>
    <property type="match status" value="1"/>
</dbReference>
<dbReference type="Proteomes" id="UP001597308">
    <property type="component" value="Unassembled WGS sequence"/>
</dbReference>
<protein>
    <submittedName>
        <fullName evidence="3">DinB family protein</fullName>
    </submittedName>
</protein>